<reference evidence="2 3" key="1">
    <citation type="journal article" date="2014" name="Genome Announc.">
        <title>Draft genome sequences of the altered schaedler flora, a defined bacterial community from gnotobiotic mice.</title>
        <authorList>
            <person name="Wannemuehler M.J."/>
            <person name="Overstreet A.M."/>
            <person name="Ward D.V."/>
            <person name="Phillips G.J."/>
        </authorList>
    </citation>
    <scope>NUCLEOTIDE SEQUENCE [LARGE SCALE GENOMIC DNA]</scope>
    <source>
        <strain evidence="2 3">ASF492</strain>
    </source>
</reference>
<dbReference type="Gene3D" id="3.60.40.10">
    <property type="entry name" value="PPM-type phosphatase domain"/>
    <property type="match status" value="1"/>
</dbReference>
<dbReference type="SMART" id="SM00331">
    <property type="entry name" value="PP2C_SIG"/>
    <property type="match status" value="1"/>
</dbReference>
<dbReference type="HOGENOM" id="CLU_034545_5_0_9"/>
<dbReference type="OrthoDB" id="9801841at2"/>
<dbReference type="AlphaFoldDB" id="N2AEC7"/>
<feature type="domain" description="PPM-type phosphatase" evidence="1">
    <location>
        <begin position="3"/>
        <end position="241"/>
    </location>
</feature>
<dbReference type="EMBL" id="AQFT01000096">
    <property type="protein sequence ID" value="EMZ24485.1"/>
    <property type="molecule type" value="Genomic_DNA"/>
</dbReference>
<dbReference type="Pfam" id="PF13672">
    <property type="entry name" value="PP2C_2"/>
    <property type="match status" value="1"/>
</dbReference>
<protein>
    <recommendedName>
        <fullName evidence="1">PPM-type phosphatase domain-containing protein</fullName>
    </recommendedName>
</protein>
<sequence length="241" mass="27953">MLSFDMISKNGEREYNEDYAGAEKRRDSWCFVLADGLGGHGGGDEASRLVSEYILEDFSQHGTVTETYLKKCFEESQQILLQEQRKQRRMMEMKTTLTVLLADDDRIWWGHIGDSRIYRFQNKKLQERTLDHSVPQMLALAGKLKEKQIRGHADRNRLLHVMGVEWDEPQYEIARPLQRTGGEVFLLCTDGFWEWIQEKTMQHLLKKADSPAEWLEMMEKAVVKQGSGKGMDNYTAVGVFL</sequence>
<evidence type="ECO:0000259" key="1">
    <source>
        <dbReference type="PROSITE" id="PS51746"/>
    </source>
</evidence>
<evidence type="ECO:0000313" key="2">
    <source>
        <dbReference type="EMBL" id="EMZ24485.1"/>
    </source>
</evidence>
<proteinExistence type="predicted"/>
<dbReference type="InterPro" id="IPR001932">
    <property type="entry name" value="PPM-type_phosphatase-like_dom"/>
</dbReference>
<dbReference type="PATRIC" id="fig|1235802.3.peg.3353"/>
<dbReference type="eggNOG" id="COG0631">
    <property type="taxonomic scope" value="Bacteria"/>
</dbReference>
<dbReference type="SUPFAM" id="SSF81606">
    <property type="entry name" value="PP2C-like"/>
    <property type="match status" value="1"/>
</dbReference>
<organism evidence="2 3">
    <name type="scientific">Eubacterium plexicaudatum ASF492</name>
    <dbReference type="NCBI Taxonomy" id="1235802"/>
    <lineage>
        <taxon>Bacteria</taxon>
        <taxon>Bacillati</taxon>
        <taxon>Bacillota</taxon>
        <taxon>Clostridia</taxon>
        <taxon>Eubacteriales</taxon>
        <taxon>Eubacteriaceae</taxon>
        <taxon>Eubacterium</taxon>
    </lineage>
</organism>
<accession>N2AEC7</accession>
<evidence type="ECO:0000313" key="3">
    <source>
        <dbReference type="Proteomes" id="UP000012589"/>
    </source>
</evidence>
<comment type="caution">
    <text evidence="2">The sequence shown here is derived from an EMBL/GenBank/DDBJ whole genome shotgun (WGS) entry which is preliminary data.</text>
</comment>
<name>N2AEC7_9FIRM</name>
<dbReference type="InterPro" id="IPR036457">
    <property type="entry name" value="PPM-type-like_dom_sf"/>
</dbReference>
<dbReference type="STRING" id="1235802.C823_03170"/>
<dbReference type="Proteomes" id="UP000012589">
    <property type="component" value="Unassembled WGS sequence"/>
</dbReference>
<dbReference type="PROSITE" id="PS51746">
    <property type="entry name" value="PPM_2"/>
    <property type="match status" value="1"/>
</dbReference>
<keyword evidence="3" id="KW-1185">Reference proteome</keyword>
<dbReference type="SMART" id="SM00332">
    <property type="entry name" value="PP2Cc"/>
    <property type="match status" value="1"/>
</dbReference>
<gene>
    <name evidence="2" type="ORF">C823_03170</name>
</gene>
<dbReference type="CDD" id="cd00143">
    <property type="entry name" value="PP2Cc"/>
    <property type="match status" value="1"/>
</dbReference>